<accession>A0A9X1HDL3</accession>
<reference evidence="1 2" key="1">
    <citation type="journal article" date="2023" name="Antonie Van Leeuwenhoek">
        <title>Flavobacterium potami sp. nov., a multi-metal resistance genes harbouring bacterium isolated from shallow river silt.</title>
        <authorList>
            <person name="Li S."/>
            <person name="Mao S."/>
            <person name="Mu W."/>
            <person name="Guo B."/>
            <person name="Li C."/>
            <person name="Zhu Q."/>
            <person name="Hou X."/>
            <person name="Zhao Y."/>
            <person name="Wei S."/>
            <person name="Liu H."/>
            <person name="Liu A."/>
        </authorList>
    </citation>
    <scope>NUCLEOTIDE SEQUENCE [LARGE SCALE GENOMIC DNA]</scope>
    <source>
        <strain evidence="1 2">17A</strain>
    </source>
</reference>
<protein>
    <recommendedName>
        <fullName evidence="3">ParB/Sulfiredoxin domain-containing protein</fullName>
    </recommendedName>
</protein>
<organism evidence="1 2">
    <name type="scientific">Flavobacterium potami</name>
    <dbReference type="NCBI Taxonomy" id="2872310"/>
    <lineage>
        <taxon>Bacteria</taxon>
        <taxon>Pseudomonadati</taxon>
        <taxon>Bacteroidota</taxon>
        <taxon>Flavobacteriia</taxon>
        <taxon>Flavobacteriales</taxon>
        <taxon>Flavobacteriaceae</taxon>
        <taxon>Flavobacterium</taxon>
    </lineage>
</organism>
<gene>
    <name evidence="1" type="ORF">K6T82_18175</name>
</gene>
<evidence type="ECO:0000313" key="1">
    <source>
        <dbReference type="EMBL" id="MBZ4036703.1"/>
    </source>
</evidence>
<name>A0A9X1HDL3_9FLAO</name>
<dbReference type="Proteomes" id="UP001139366">
    <property type="component" value="Unassembled WGS sequence"/>
</dbReference>
<dbReference type="RefSeq" id="WP_223708829.1">
    <property type="nucleotide sequence ID" value="NZ_JAINUY010000006.1"/>
</dbReference>
<evidence type="ECO:0000313" key="2">
    <source>
        <dbReference type="Proteomes" id="UP001139366"/>
    </source>
</evidence>
<dbReference type="EMBL" id="JAINUY010000006">
    <property type="protein sequence ID" value="MBZ4036703.1"/>
    <property type="molecule type" value="Genomic_DNA"/>
</dbReference>
<sequence>MLLQKPIWHKRLSNIDLKQQPNQLDDKYVNNGFHIYKSSWGDLRKVLNPHFATIFSGNSLYSKHQDKDKLDKIVENWNSGIALIPPMLIHLPDNTLFPADGKHRMKAAFIGDRSEIYFILFDIDLLSINKYFKPELVE</sequence>
<comment type="caution">
    <text evidence="1">The sequence shown here is derived from an EMBL/GenBank/DDBJ whole genome shotgun (WGS) entry which is preliminary data.</text>
</comment>
<evidence type="ECO:0008006" key="3">
    <source>
        <dbReference type="Google" id="ProtNLM"/>
    </source>
</evidence>
<keyword evidence="2" id="KW-1185">Reference proteome</keyword>
<dbReference type="AlphaFoldDB" id="A0A9X1HDL3"/>
<proteinExistence type="predicted"/>